<proteinExistence type="predicted"/>
<dbReference type="EMBL" id="BDQG01000001">
    <property type="protein sequence ID" value="GAW68588.1"/>
    <property type="molecule type" value="Genomic_DNA"/>
</dbReference>
<name>A0ABQ0MND7_9BACT</name>
<keyword evidence="2" id="KW-1185">Reference proteome</keyword>
<evidence type="ECO:0000313" key="1">
    <source>
        <dbReference type="EMBL" id="GAW68588.1"/>
    </source>
</evidence>
<organism evidence="1 2">
    <name type="scientific">Geoanaerobacter pelophilus</name>
    <dbReference type="NCBI Taxonomy" id="60036"/>
    <lineage>
        <taxon>Bacteria</taxon>
        <taxon>Pseudomonadati</taxon>
        <taxon>Thermodesulfobacteriota</taxon>
        <taxon>Desulfuromonadia</taxon>
        <taxon>Geobacterales</taxon>
        <taxon>Geobacteraceae</taxon>
        <taxon>Geoanaerobacter</taxon>
    </lineage>
</organism>
<sequence length="40" mass="4247">MAVSGFSRRACVASANFIQQQEKNAANPAQTPASYCICVL</sequence>
<dbReference type="Proteomes" id="UP000194153">
    <property type="component" value="Unassembled WGS sequence"/>
</dbReference>
<comment type="caution">
    <text evidence="1">The sequence shown here is derived from an EMBL/GenBank/DDBJ whole genome shotgun (WGS) entry which is preliminary data.</text>
</comment>
<evidence type="ECO:0000313" key="2">
    <source>
        <dbReference type="Proteomes" id="UP000194153"/>
    </source>
</evidence>
<accession>A0ABQ0MND7</accession>
<reference evidence="2" key="1">
    <citation type="submission" date="2017-05" db="EMBL/GenBank/DDBJ databases">
        <title>Draft genome sequence of Geobacter pelophilus, a iron(III)-reducing bacteria.</title>
        <authorList>
            <person name="Aoyagi T."/>
            <person name="Koike H."/>
            <person name="Morita T."/>
            <person name="Sato Y."/>
            <person name="Habe H."/>
            <person name="Hori T."/>
        </authorList>
    </citation>
    <scope>NUCLEOTIDE SEQUENCE [LARGE SCALE GENOMIC DNA]</scope>
    <source>
        <strain evidence="2">Drf2</strain>
    </source>
</reference>
<gene>
    <name evidence="1" type="ORF">GPEL0_01r5002</name>
</gene>
<protein>
    <submittedName>
        <fullName evidence="1">Uncharacterized protein</fullName>
    </submittedName>
</protein>